<sequence>MPASASSALVNVAEDAELRLVRLLADSAPSTRAGFVQDCEACILHGDAAQLMRTILEEKGAISALVSLEEEAVSAVSLLAALLDRVKDVNSSKLVDDLADSVIRATSTDETSKAISLLATLYNMRSEPLEKVGLLVKMITLATARQPALLESSSSFLGRWMEASKLSSMLDEWQVQPVNRRALYRAVANGTTSALSEQRFTLLTVETYIKTDVDTEALETAKKAAIGAIRDPVSLFAEQRKILSLPAIQALKEKFTPLLDLLKVFQEGKLEDYQSFVKTNGGESVLAQWKLSPTECTRHMRILSLCSLAAEHEEIPYKVVAKTLQTESSDVEKWVIAAVSSGLLSAKMDQLQEQVIVERCVVRKFEIEQWKGLQSRLHLWKNNVGGILEAYKQSQQQKQ</sequence>
<accession>A0AAD2FN53</accession>
<dbReference type="GO" id="GO:0003743">
    <property type="term" value="F:translation initiation factor activity"/>
    <property type="evidence" value="ECO:0007669"/>
    <property type="project" value="UniProtKB-UniRule"/>
</dbReference>
<dbReference type="InterPro" id="IPR027528">
    <property type="entry name" value="eIF3m"/>
</dbReference>
<proteinExistence type="inferred from homology"/>
<comment type="similarity">
    <text evidence="5">Belongs to the eIF-3 subunit M family.</text>
</comment>
<dbReference type="PANTHER" id="PTHR15350">
    <property type="entry name" value="COP9 SIGNALOSOME COMPLEX SUBUNIT 7/DENDRITIC CELL PROTEIN GA17"/>
    <property type="match status" value="1"/>
</dbReference>
<evidence type="ECO:0000313" key="7">
    <source>
        <dbReference type="EMBL" id="CAJ1946985.1"/>
    </source>
</evidence>
<keyword evidence="4 5" id="KW-0648">Protein biosynthesis</keyword>
<comment type="subunit">
    <text evidence="5">Component of the eukaryotic translation initiation factor 3 (eIF-3) complex.</text>
</comment>
<evidence type="ECO:0000259" key="6">
    <source>
        <dbReference type="PROSITE" id="PS50250"/>
    </source>
</evidence>
<comment type="subcellular location">
    <subcellularLocation>
        <location evidence="5">Cytoplasm</location>
    </subcellularLocation>
</comment>
<reference evidence="7" key="1">
    <citation type="submission" date="2023-08" db="EMBL/GenBank/DDBJ databases">
        <authorList>
            <person name="Audoor S."/>
            <person name="Bilcke G."/>
        </authorList>
    </citation>
    <scope>NUCLEOTIDE SEQUENCE</scope>
</reference>
<evidence type="ECO:0000256" key="4">
    <source>
        <dbReference type="ARBA" id="ARBA00022917"/>
    </source>
</evidence>
<dbReference type="Pfam" id="PF18005">
    <property type="entry name" value="eIF3m_C_helix"/>
    <property type="match status" value="1"/>
</dbReference>
<keyword evidence="2 5" id="KW-0963">Cytoplasm</keyword>
<dbReference type="SUPFAM" id="SSF46785">
    <property type="entry name" value="Winged helix' DNA-binding domain"/>
    <property type="match status" value="1"/>
</dbReference>
<comment type="caution">
    <text evidence="7">The sequence shown here is derived from an EMBL/GenBank/DDBJ whole genome shotgun (WGS) entry which is preliminary data.</text>
</comment>
<organism evidence="7 8">
    <name type="scientific">Cylindrotheca closterium</name>
    <dbReference type="NCBI Taxonomy" id="2856"/>
    <lineage>
        <taxon>Eukaryota</taxon>
        <taxon>Sar</taxon>
        <taxon>Stramenopiles</taxon>
        <taxon>Ochrophyta</taxon>
        <taxon>Bacillariophyta</taxon>
        <taxon>Bacillariophyceae</taxon>
        <taxon>Bacillariophycidae</taxon>
        <taxon>Bacillariales</taxon>
        <taxon>Bacillariaceae</taxon>
        <taxon>Cylindrotheca</taxon>
    </lineage>
</organism>
<name>A0AAD2FN53_9STRA</name>
<protein>
    <recommendedName>
        <fullName evidence="5">Eukaryotic translation initiation factor 3 subunit M</fullName>
        <shortName evidence="5">eIF3m</shortName>
    </recommendedName>
</protein>
<comment type="function">
    <text evidence="5">Component of the eukaryotic translation initiation factor 3 (eIF-3) complex, which is involved in protein synthesis of a specialized repertoire of mRNAs and, together with other initiation factors, stimulates binding of mRNA and methionyl-tRNAi to the 40S ribosome. The eIF-3 complex specifically targets and initiates translation of a subset of mRNAs involved in cell proliferation.</text>
</comment>
<dbReference type="Proteomes" id="UP001295423">
    <property type="component" value="Unassembled WGS sequence"/>
</dbReference>
<evidence type="ECO:0000256" key="1">
    <source>
        <dbReference type="ARBA" id="ARBA00008482"/>
    </source>
</evidence>
<dbReference type="HAMAP" id="MF_03012">
    <property type="entry name" value="eIF3m"/>
    <property type="match status" value="1"/>
</dbReference>
<dbReference type="GO" id="GO:0016282">
    <property type="term" value="C:eukaryotic 43S preinitiation complex"/>
    <property type="evidence" value="ECO:0007669"/>
    <property type="project" value="UniProtKB-UniRule"/>
</dbReference>
<dbReference type="SMART" id="SM00088">
    <property type="entry name" value="PINT"/>
    <property type="match status" value="1"/>
</dbReference>
<dbReference type="AlphaFoldDB" id="A0AAD2FN53"/>
<dbReference type="PROSITE" id="PS50250">
    <property type="entry name" value="PCI"/>
    <property type="match status" value="1"/>
</dbReference>
<gene>
    <name evidence="7" type="ORF">CYCCA115_LOCUS10927</name>
</gene>
<evidence type="ECO:0000256" key="5">
    <source>
        <dbReference type="HAMAP-Rule" id="MF_03012"/>
    </source>
</evidence>
<keyword evidence="3 5" id="KW-0396">Initiation factor</keyword>
<keyword evidence="8" id="KW-1185">Reference proteome</keyword>
<evidence type="ECO:0000256" key="2">
    <source>
        <dbReference type="ARBA" id="ARBA00022490"/>
    </source>
</evidence>
<dbReference type="InterPro" id="IPR045237">
    <property type="entry name" value="COPS7/eIF3m"/>
</dbReference>
<dbReference type="Pfam" id="PF01399">
    <property type="entry name" value="PCI"/>
    <property type="match status" value="1"/>
</dbReference>
<evidence type="ECO:0000313" key="8">
    <source>
        <dbReference type="Proteomes" id="UP001295423"/>
    </source>
</evidence>
<dbReference type="InterPro" id="IPR036390">
    <property type="entry name" value="WH_DNA-bd_sf"/>
</dbReference>
<dbReference type="GO" id="GO:0001732">
    <property type="term" value="P:formation of cytoplasmic translation initiation complex"/>
    <property type="evidence" value="ECO:0007669"/>
    <property type="project" value="UniProtKB-UniRule"/>
</dbReference>
<feature type="domain" description="PCI" evidence="6">
    <location>
        <begin position="194"/>
        <end position="362"/>
    </location>
</feature>
<dbReference type="GO" id="GO:0033290">
    <property type="term" value="C:eukaryotic 48S preinitiation complex"/>
    <property type="evidence" value="ECO:0007669"/>
    <property type="project" value="UniProtKB-UniRule"/>
</dbReference>
<dbReference type="InterPro" id="IPR040750">
    <property type="entry name" value="eIF3m_C_helix"/>
</dbReference>
<dbReference type="PANTHER" id="PTHR15350:SF2">
    <property type="entry name" value="EUKARYOTIC TRANSLATION INITIATION FACTOR 3 SUBUNIT M"/>
    <property type="match status" value="1"/>
</dbReference>
<dbReference type="EMBL" id="CAKOGP040001721">
    <property type="protein sequence ID" value="CAJ1946985.1"/>
    <property type="molecule type" value="Genomic_DNA"/>
</dbReference>
<comment type="similarity">
    <text evidence="1">Belongs to the CSN7/EIF3M family. CSN7 subfamily.</text>
</comment>
<dbReference type="InterPro" id="IPR000717">
    <property type="entry name" value="PCI_dom"/>
</dbReference>
<evidence type="ECO:0000256" key="3">
    <source>
        <dbReference type="ARBA" id="ARBA00022540"/>
    </source>
</evidence>
<dbReference type="GO" id="GO:0071541">
    <property type="term" value="C:eukaryotic translation initiation factor 3 complex, eIF3m"/>
    <property type="evidence" value="ECO:0007669"/>
    <property type="project" value="UniProtKB-UniRule"/>
</dbReference>